<dbReference type="AlphaFoldDB" id="W2LUR3"/>
<accession>W2LUR3</accession>
<proteinExistence type="predicted"/>
<name>W2LUR3_PHYNI</name>
<sequence>TEWLILEEAGRNLWWKTIVVQCLDHALTGMVDAPVLTAVTQWSMRTRKQCWIA</sequence>
<protein>
    <submittedName>
        <fullName evidence="1">Uncharacterized protein</fullName>
    </submittedName>
</protein>
<evidence type="ECO:0000313" key="1">
    <source>
        <dbReference type="EMBL" id="ETM01209.1"/>
    </source>
</evidence>
<dbReference type="Proteomes" id="UP000054423">
    <property type="component" value="Unassembled WGS sequence"/>
</dbReference>
<feature type="non-terminal residue" evidence="1">
    <location>
        <position position="1"/>
    </location>
</feature>
<gene>
    <name evidence="1" type="ORF">L917_02172</name>
</gene>
<dbReference type="EMBL" id="KI677784">
    <property type="protein sequence ID" value="ETM01209.1"/>
    <property type="molecule type" value="Genomic_DNA"/>
</dbReference>
<organism evidence="1">
    <name type="scientific">Phytophthora nicotianae</name>
    <name type="common">Potato buckeye rot agent</name>
    <name type="synonym">Phytophthora parasitica</name>
    <dbReference type="NCBI Taxonomy" id="4792"/>
    <lineage>
        <taxon>Eukaryota</taxon>
        <taxon>Sar</taxon>
        <taxon>Stramenopiles</taxon>
        <taxon>Oomycota</taxon>
        <taxon>Peronosporomycetes</taxon>
        <taxon>Peronosporales</taxon>
        <taxon>Peronosporaceae</taxon>
        <taxon>Phytophthora</taxon>
    </lineage>
</organism>
<reference evidence="1" key="1">
    <citation type="submission" date="2013-11" db="EMBL/GenBank/DDBJ databases">
        <title>The Genome Sequence of Phytophthora parasitica CHvinca01.</title>
        <authorList>
            <consortium name="The Broad Institute Genomics Platform"/>
            <person name="Russ C."/>
            <person name="Tyler B."/>
            <person name="Panabieres F."/>
            <person name="Shan W."/>
            <person name="Tripathy S."/>
            <person name="Grunwald N."/>
            <person name="Machado M."/>
            <person name="Johnson C.S."/>
            <person name="Arredondo F."/>
            <person name="Hong C."/>
            <person name="Coffey M."/>
            <person name="Young S.K."/>
            <person name="Zeng Q."/>
            <person name="Gargeya S."/>
            <person name="Fitzgerald M."/>
            <person name="Abouelleil A."/>
            <person name="Alvarado L."/>
            <person name="Chapman S.B."/>
            <person name="Gainer-Dewar J."/>
            <person name="Goldberg J."/>
            <person name="Griggs A."/>
            <person name="Gujja S."/>
            <person name="Hansen M."/>
            <person name="Howarth C."/>
            <person name="Imamovic A."/>
            <person name="Ireland A."/>
            <person name="Larimer J."/>
            <person name="McCowan C."/>
            <person name="Murphy C."/>
            <person name="Pearson M."/>
            <person name="Poon T.W."/>
            <person name="Priest M."/>
            <person name="Roberts A."/>
            <person name="Saif S."/>
            <person name="Shea T."/>
            <person name="Sykes S."/>
            <person name="Wortman J."/>
            <person name="Nusbaum C."/>
            <person name="Birren B."/>
        </authorList>
    </citation>
    <scope>NUCLEOTIDE SEQUENCE [LARGE SCALE GENOMIC DNA]</scope>
    <source>
        <strain evidence="1">CHvinca01</strain>
    </source>
</reference>